<comment type="caution">
    <text evidence="1">The sequence shown here is derived from an EMBL/GenBank/DDBJ whole genome shotgun (WGS) entry which is preliminary data.</text>
</comment>
<gene>
    <name evidence="1" type="ORF">C1850_02790</name>
</gene>
<dbReference type="GO" id="GO:0006355">
    <property type="term" value="P:regulation of DNA-templated transcription"/>
    <property type="evidence" value="ECO:0007669"/>
    <property type="project" value="InterPro"/>
</dbReference>
<dbReference type="Gene3D" id="1.10.1220.10">
    <property type="entry name" value="Met repressor-like"/>
    <property type="match status" value="1"/>
</dbReference>
<dbReference type="EMBL" id="PPUT01000004">
    <property type="protein sequence ID" value="RDC46239.1"/>
    <property type="molecule type" value="Genomic_DNA"/>
</dbReference>
<dbReference type="Proteomes" id="UP000253805">
    <property type="component" value="Unassembled WGS sequence"/>
</dbReference>
<name>A0A369P6I2_9ACTN</name>
<accession>A0A369P6I2</accession>
<dbReference type="RefSeq" id="WP_114538885.1">
    <property type="nucleotide sequence ID" value="NZ_DBGDPA010000034.1"/>
</dbReference>
<evidence type="ECO:0000313" key="2">
    <source>
        <dbReference type="Proteomes" id="UP000253805"/>
    </source>
</evidence>
<evidence type="ECO:0000313" key="1">
    <source>
        <dbReference type="EMBL" id="RDC46239.1"/>
    </source>
</evidence>
<dbReference type="InterPro" id="IPR013321">
    <property type="entry name" value="Arc_rbn_hlx_hlx"/>
</dbReference>
<organism evidence="1 2">
    <name type="scientific">Adlercreutzia equolifaciens subsp. celatus</name>
    <dbReference type="NCBI Taxonomy" id="394340"/>
    <lineage>
        <taxon>Bacteria</taxon>
        <taxon>Bacillati</taxon>
        <taxon>Actinomycetota</taxon>
        <taxon>Coriobacteriia</taxon>
        <taxon>Eggerthellales</taxon>
        <taxon>Eggerthellaceae</taxon>
        <taxon>Adlercreutzia</taxon>
    </lineage>
</organism>
<proteinExistence type="predicted"/>
<dbReference type="AlphaFoldDB" id="A0A369P6I2"/>
<sequence>MPNMQMNFRIDAELKRRGDERFARFGCTPSEALRRFYEVAARYDDESEAALQAVIGPETEEADAMSEGEKRARAIDDFLASLQAQRQALGIPPAASPREFSDEYWDNLFYEAKTERLAERGLW</sequence>
<reference evidence="1 2" key="1">
    <citation type="journal article" date="2018" name="Elife">
        <title>Discovery and characterization of a prevalent human gut bacterial enzyme sufficient for the inactivation of a family of plant toxins.</title>
        <authorList>
            <person name="Koppel N."/>
            <person name="Bisanz J.E."/>
            <person name="Pandelia M.E."/>
            <person name="Turnbaugh P.J."/>
            <person name="Balskus E.P."/>
        </authorList>
    </citation>
    <scope>NUCLEOTIDE SEQUENCE [LARGE SCALE GENOMIC DNA]</scope>
    <source>
        <strain evidence="1 2">OB21 GAM 11</strain>
    </source>
</reference>
<protein>
    <submittedName>
        <fullName evidence="1">Uncharacterized protein</fullName>
    </submittedName>
</protein>